<dbReference type="InterPro" id="IPR049799">
    <property type="entry name" value="SitI3-like"/>
</dbReference>
<proteinExistence type="predicted"/>
<accession>A0A919MBK1</accession>
<dbReference type="NCBIfam" id="NF040657">
    <property type="entry name" value="immun_SitI3"/>
    <property type="match status" value="1"/>
</dbReference>
<dbReference type="EMBL" id="BOMM01000012">
    <property type="protein sequence ID" value="GIE09798.1"/>
    <property type="molecule type" value="Genomic_DNA"/>
</dbReference>
<dbReference type="Proteomes" id="UP000598174">
    <property type="component" value="Unassembled WGS sequence"/>
</dbReference>
<name>A0A919MBK1_9ACTN</name>
<gene>
    <name evidence="1" type="ORF">Afe05nite_16380</name>
</gene>
<comment type="caution">
    <text evidence="1">The sequence shown here is derived from an EMBL/GenBank/DDBJ whole genome shotgun (WGS) entry which is preliminary data.</text>
</comment>
<dbReference type="RefSeq" id="WP_203816388.1">
    <property type="nucleotide sequence ID" value="NZ_BAAABP010000007.1"/>
</dbReference>
<reference evidence="1" key="1">
    <citation type="submission" date="2021-01" db="EMBL/GenBank/DDBJ databases">
        <title>Whole genome shotgun sequence of Actinoplanes ferrugineus NBRC 15555.</title>
        <authorList>
            <person name="Komaki H."/>
            <person name="Tamura T."/>
        </authorList>
    </citation>
    <scope>NUCLEOTIDE SEQUENCE</scope>
    <source>
        <strain evidence="1">NBRC 15555</strain>
    </source>
</reference>
<protein>
    <submittedName>
        <fullName evidence="1">Uncharacterized protein</fullName>
    </submittedName>
</protein>
<evidence type="ECO:0000313" key="1">
    <source>
        <dbReference type="EMBL" id="GIE09798.1"/>
    </source>
</evidence>
<evidence type="ECO:0000313" key="2">
    <source>
        <dbReference type="Proteomes" id="UP000598174"/>
    </source>
</evidence>
<sequence length="149" mass="16222">MATEYDLYLAGNTPVELVAEWAFPDLADRPTGTLPYLAADHYDKYGYSVVVTAGQNAYIDVAADGAAWEWEPQAFVLVGFSLGNDADRPWAIDNMLAAVRRILAADDQDAALVLNGDVLILARMGGVLVKHRRETWWTSSPAANQLIPG</sequence>
<keyword evidence="2" id="KW-1185">Reference proteome</keyword>
<organism evidence="1 2">
    <name type="scientific">Paractinoplanes ferrugineus</name>
    <dbReference type="NCBI Taxonomy" id="113564"/>
    <lineage>
        <taxon>Bacteria</taxon>
        <taxon>Bacillati</taxon>
        <taxon>Actinomycetota</taxon>
        <taxon>Actinomycetes</taxon>
        <taxon>Micromonosporales</taxon>
        <taxon>Micromonosporaceae</taxon>
        <taxon>Paractinoplanes</taxon>
    </lineage>
</organism>
<dbReference type="AlphaFoldDB" id="A0A919MBK1"/>